<dbReference type="InterPro" id="IPR000519">
    <property type="entry name" value="P_trefoil_dom"/>
</dbReference>
<keyword evidence="4" id="KW-1133">Transmembrane helix</keyword>
<feature type="region of interest" description="Disordered" evidence="3">
    <location>
        <begin position="295"/>
        <end position="320"/>
    </location>
</feature>
<organism evidence="6">
    <name type="scientific">Oikopleura dioica</name>
    <name type="common">Tunicate</name>
    <dbReference type="NCBI Taxonomy" id="34765"/>
    <lineage>
        <taxon>Eukaryota</taxon>
        <taxon>Metazoa</taxon>
        <taxon>Chordata</taxon>
        <taxon>Tunicata</taxon>
        <taxon>Appendicularia</taxon>
        <taxon>Copelata</taxon>
        <taxon>Oikopleuridae</taxon>
        <taxon>Oikopleura</taxon>
    </lineage>
</organism>
<feature type="transmembrane region" description="Helical" evidence="4">
    <location>
        <begin position="178"/>
        <end position="200"/>
    </location>
</feature>
<dbReference type="Proteomes" id="UP000001307">
    <property type="component" value="Unassembled WGS sequence"/>
</dbReference>
<gene>
    <name evidence="6" type="ORF">GSOID_T00001303001</name>
</gene>
<evidence type="ECO:0000313" key="6">
    <source>
        <dbReference type="EMBL" id="CBY23966.1"/>
    </source>
</evidence>
<dbReference type="InParanoid" id="E4X4H6"/>
<keyword evidence="4" id="KW-0812">Transmembrane</keyword>
<feature type="region of interest" description="Disordered" evidence="3">
    <location>
        <begin position="149"/>
        <end position="177"/>
    </location>
</feature>
<feature type="disulfide bond" evidence="2">
    <location>
        <begin position="4"/>
        <end position="30"/>
    </location>
</feature>
<dbReference type="SMART" id="SM00018">
    <property type="entry name" value="PD"/>
    <property type="match status" value="1"/>
</dbReference>
<keyword evidence="4" id="KW-0472">Membrane</keyword>
<feature type="region of interest" description="Disordered" evidence="3">
    <location>
        <begin position="209"/>
        <end position="252"/>
    </location>
</feature>
<feature type="compositionally biased region" description="Polar residues" evidence="3">
    <location>
        <begin position="164"/>
        <end position="177"/>
    </location>
</feature>
<proteinExistence type="predicted"/>
<dbReference type="Pfam" id="PF00088">
    <property type="entry name" value="Trefoil"/>
    <property type="match status" value="1"/>
</dbReference>
<feature type="disulfide bond" evidence="2">
    <location>
        <begin position="14"/>
        <end position="29"/>
    </location>
</feature>
<feature type="compositionally biased region" description="Polar residues" evidence="3">
    <location>
        <begin position="302"/>
        <end position="320"/>
    </location>
</feature>
<dbReference type="SUPFAM" id="SSF57492">
    <property type="entry name" value="Trefoil"/>
    <property type="match status" value="1"/>
</dbReference>
<keyword evidence="7" id="KW-1185">Reference proteome</keyword>
<dbReference type="CDD" id="cd00111">
    <property type="entry name" value="Trefoil"/>
    <property type="match status" value="1"/>
</dbReference>
<evidence type="ECO:0000256" key="3">
    <source>
        <dbReference type="SAM" id="MobiDB-lite"/>
    </source>
</evidence>
<reference evidence="6" key="1">
    <citation type="journal article" date="2010" name="Science">
        <title>Plasticity of animal genome architecture unmasked by rapid evolution of a pelagic tunicate.</title>
        <authorList>
            <person name="Denoeud F."/>
            <person name="Henriet S."/>
            <person name="Mungpakdee S."/>
            <person name="Aury J.M."/>
            <person name="Da Silva C."/>
            <person name="Brinkmann H."/>
            <person name="Mikhaleva J."/>
            <person name="Olsen L.C."/>
            <person name="Jubin C."/>
            <person name="Canestro C."/>
            <person name="Bouquet J.M."/>
            <person name="Danks G."/>
            <person name="Poulain J."/>
            <person name="Campsteijn C."/>
            <person name="Adamski M."/>
            <person name="Cross I."/>
            <person name="Yadetie F."/>
            <person name="Muffato M."/>
            <person name="Louis A."/>
            <person name="Butcher S."/>
            <person name="Tsagkogeorga G."/>
            <person name="Konrad A."/>
            <person name="Singh S."/>
            <person name="Jensen M.F."/>
            <person name="Cong E.H."/>
            <person name="Eikeseth-Otteraa H."/>
            <person name="Noel B."/>
            <person name="Anthouard V."/>
            <person name="Porcel B.M."/>
            <person name="Kachouri-Lafond R."/>
            <person name="Nishino A."/>
            <person name="Ugolini M."/>
            <person name="Chourrout P."/>
            <person name="Nishida H."/>
            <person name="Aasland R."/>
            <person name="Huzurbazar S."/>
            <person name="Westhof E."/>
            <person name="Delsuc F."/>
            <person name="Lehrach H."/>
            <person name="Reinhardt R."/>
            <person name="Weissenbach J."/>
            <person name="Roy S.W."/>
            <person name="Artiguenave F."/>
            <person name="Postlethwait J.H."/>
            <person name="Manak J.R."/>
            <person name="Thompson E.M."/>
            <person name="Jaillon O."/>
            <person name="Du Pasquier L."/>
            <person name="Boudinot P."/>
            <person name="Liberles D.A."/>
            <person name="Volff J.N."/>
            <person name="Philippe H."/>
            <person name="Lenhard B."/>
            <person name="Roest Crollius H."/>
            <person name="Wincker P."/>
            <person name="Chourrout D."/>
        </authorList>
    </citation>
    <scope>NUCLEOTIDE SEQUENCE [LARGE SCALE GENOMIC DNA]</scope>
</reference>
<dbReference type="InterPro" id="IPR044913">
    <property type="entry name" value="P_trefoil_dom_sf"/>
</dbReference>
<evidence type="ECO:0000256" key="1">
    <source>
        <dbReference type="ARBA" id="ARBA00023157"/>
    </source>
</evidence>
<protein>
    <recommendedName>
        <fullName evidence="5">P-type domain-containing protein</fullName>
    </recommendedName>
</protein>
<accession>E4X4H6</accession>
<sequence>MSFCSVPIDQRHDCGYYGIKEEECIGYGCCWSPVNDGEGYWCFHPNNNVECLEQGGRCVPRGKVHNCDRGVVEGICSNDGHAGNDQVCCKSCSDSPKECKAEEDEWAKQDTECVLAGGRCIFEGNQCNNFIKPELGCGGPDDRQCCAPNSPPTPMPTSTHETVKTTQTTNPDGSSSNVGGIVVGVFVGLVVVGGVALYVVKQGNPLGNQQQSFQNPGNSGNADGVVDGHDNPLQNDFDNNDDENSGGASEPVPTVFATLETEIGENVYDSLDVLGGLSDQAAENVNDTLDALSGLSEPDAPTETTVSIDNDTSATGDLLF</sequence>
<dbReference type="PROSITE" id="PS51448">
    <property type="entry name" value="P_TREFOIL_2"/>
    <property type="match status" value="1"/>
</dbReference>
<comment type="caution">
    <text evidence="2">Lacks conserved residue(s) required for the propagation of feature annotation.</text>
</comment>
<dbReference type="EMBL" id="FN653024">
    <property type="protein sequence ID" value="CBY23966.1"/>
    <property type="molecule type" value="Genomic_DNA"/>
</dbReference>
<evidence type="ECO:0000313" key="7">
    <source>
        <dbReference type="Proteomes" id="UP000001307"/>
    </source>
</evidence>
<evidence type="ECO:0000259" key="5">
    <source>
        <dbReference type="PROSITE" id="PS51448"/>
    </source>
</evidence>
<evidence type="ECO:0000256" key="2">
    <source>
        <dbReference type="PROSITE-ProRule" id="PRU00779"/>
    </source>
</evidence>
<dbReference type="AlphaFoldDB" id="E4X4H6"/>
<keyword evidence="1 2" id="KW-1015">Disulfide bond</keyword>
<evidence type="ECO:0000256" key="4">
    <source>
        <dbReference type="SAM" id="Phobius"/>
    </source>
</evidence>
<dbReference type="OrthoDB" id="10051464at2759"/>
<name>E4X4H6_OIKDI</name>
<feature type="domain" description="P-type" evidence="5">
    <location>
        <begin position="2"/>
        <end position="46"/>
    </location>
</feature>
<dbReference type="Gene3D" id="4.10.110.10">
    <property type="entry name" value="Spasmolytic Protein, domain 1"/>
    <property type="match status" value="1"/>
</dbReference>
<feature type="compositionally biased region" description="Polar residues" evidence="3">
    <location>
        <begin position="209"/>
        <end position="221"/>
    </location>
</feature>